<name>A0A656ZCV5_9PROT</name>
<proteinExistence type="predicted"/>
<dbReference type="RefSeq" id="WP_067170566.1">
    <property type="nucleotide sequence ID" value="NZ_LFZK01000001.1"/>
</dbReference>
<comment type="caution">
    <text evidence="1">The sequence shown here is derived from an EMBL/GenBank/DDBJ whole genome shotgun (WGS) entry which is preliminary data.</text>
</comment>
<dbReference type="AlphaFoldDB" id="A0A656ZCV5"/>
<keyword evidence="2" id="KW-1185">Reference proteome</keyword>
<evidence type="ECO:0000313" key="1">
    <source>
        <dbReference type="EMBL" id="KYC29499.1"/>
    </source>
</evidence>
<gene>
    <name evidence="1" type="ORF">ACY05_03125</name>
</gene>
<organism evidence="1 2">
    <name type="scientific">Sterolibacterium denitrificans</name>
    <dbReference type="NCBI Taxonomy" id="157592"/>
    <lineage>
        <taxon>Bacteria</taxon>
        <taxon>Pseudomonadati</taxon>
        <taxon>Pseudomonadota</taxon>
        <taxon>Betaproteobacteria</taxon>
        <taxon>Nitrosomonadales</taxon>
        <taxon>Sterolibacteriaceae</taxon>
        <taxon>Sterolibacterium</taxon>
    </lineage>
</organism>
<protein>
    <submittedName>
        <fullName evidence="1">Uncharacterized protein</fullName>
    </submittedName>
</protein>
<evidence type="ECO:0000313" key="2">
    <source>
        <dbReference type="Proteomes" id="UP000243416"/>
    </source>
</evidence>
<dbReference type="EMBL" id="LFZK01000001">
    <property type="protein sequence ID" value="KYC29499.1"/>
    <property type="molecule type" value="Genomic_DNA"/>
</dbReference>
<dbReference type="Proteomes" id="UP000243416">
    <property type="component" value="Unassembled WGS sequence"/>
</dbReference>
<accession>A0A656ZCV5</accession>
<sequence length="145" mass="16757">MRLRSKGLGRREMVMDFREYEVVIEGNELVVVGIIRDPVTWDFSIRFCEDDYPAVFKLAFHPQTLKAVFRAMLNRFRSHHWGKERVQHQADGKASLAEVRKTVQERVQNAVRPFDAPTKTMRRTRNGLVAVETAEDIEAEIEAAA</sequence>
<reference evidence="1 2" key="1">
    <citation type="journal article" date="2016" name="ISME J.">
        <title>Integrated multi-omics analyses reveal the biochemical mechanisms and phylogenetic relevance of anaerobic androgen biodegradation in the environment.</title>
        <authorList>
            <person name="Yang F.C."/>
            <person name="Chen Y.L."/>
            <person name="Tang S.L."/>
            <person name="Yu C.P."/>
            <person name="Wang P.H."/>
            <person name="Ismail W."/>
            <person name="Wang C.H."/>
            <person name="Ding J.Y."/>
            <person name="Yang C.Y."/>
            <person name="Yang C.Y."/>
            <person name="Chiang Y.R."/>
        </authorList>
    </citation>
    <scope>NUCLEOTIDE SEQUENCE [LARGE SCALE GENOMIC DNA]</scope>
    <source>
        <strain evidence="1 2">DSM 13999</strain>
    </source>
</reference>